<dbReference type="InterPro" id="IPR027640">
    <property type="entry name" value="Kinesin-like_fam"/>
</dbReference>
<evidence type="ECO:0000256" key="10">
    <source>
        <dbReference type="SAM" id="MobiDB-lite"/>
    </source>
</evidence>
<keyword evidence="2" id="KW-0963">Cytoplasm</keyword>
<reference evidence="12 13" key="1">
    <citation type="submission" date="2023-09" db="EMBL/GenBank/DDBJ databases">
        <title>Pangenome analysis of Batrachochytrium dendrobatidis and related Chytrids.</title>
        <authorList>
            <person name="Yacoub M.N."/>
            <person name="Stajich J.E."/>
            <person name="James T.Y."/>
        </authorList>
    </citation>
    <scope>NUCLEOTIDE SEQUENCE [LARGE SCALE GENOMIC DNA]</scope>
    <source>
        <strain evidence="12 13">JEL0888</strain>
    </source>
</reference>
<evidence type="ECO:0000259" key="11">
    <source>
        <dbReference type="PROSITE" id="PS50067"/>
    </source>
</evidence>
<feature type="domain" description="Kinesin motor" evidence="11">
    <location>
        <begin position="190"/>
        <end position="537"/>
    </location>
</feature>
<evidence type="ECO:0000256" key="6">
    <source>
        <dbReference type="ARBA" id="ARBA00023175"/>
    </source>
</evidence>
<feature type="region of interest" description="Disordered" evidence="10">
    <location>
        <begin position="1"/>
        <end position="114"/>
    </location>
</feature>
<feature type="region of interest" description="Disordered" evidence="10">
    <location>
        <begin position="681"/>
        <end position="706"/>
    </location>
</feature>
<name>A0ABR4N8E9_9FUNG</name>
<evidence type="ECO:0000313" key="13">
    <source>
        <dbReference type="Proteomes" id="UP001527925"/>
    </source>
</evidence>
<evidence type="ECO:0000256" key="4">
    <source>
        <dbReference type="ARBA" id="ARBA00022741"/>
    </source>
</evidence>
<accession>A0ABR4N8E9</accession>
<feature type="region of interest" description="Disordered" evidence="10">
    <location>
        <begin position="732"/>
        <end position="788"/>
    </location>
</feature>
<protein>
    <recommendedName>
        <fullName evidence="9">Kinesin-like protein</fullName>
    </recommendedName>
</protein>
<dbReference type="Gene3D" id="3.40.850.10">
    <property type="entry name" value="Kinesin motor domain"/>
    <property type="match status" value="1"/>
</dbReference>
<feature type="region of interest" description="Disordered" evidence="10">
    <location>
        <begin position="541"/>
        <end position="599"/>
    </location>
</feature>
<keyword evidence="4 8" id="KW-0547">Nucleotide-binding</keyword>
<dbReference type="CDD" id="cd01367">
    <property type="entry name" value="KISc_KIF2_like"/>
    <property type="match status" value="1"/>
</dbReference>
<dbReference type="PROSITE" id="PS00411">
    <property type="entry name" value="KINESIN_MOTOR_1"/>
    <property type="match status" value="1"/>
</dbReference>
<dbReference type="Pfam" id="PF00225">
    <property type="entry name" value="Kinesin"/>
    <property type="match status" value="1"/>
</dbReference>
<dbReference type="InterPro" id="IPR027417">
    <property type="entry name" value="P-loop_NTPase"/>
</dbReference>
<dbReference type="PROSITE" id="PS50067">
    <property type="entry name" value="KINESIN_MOTOR_2"/>
    <property type="match status" value="1"/>
</dbReference>
<feature type="compositionally biased region" description="Basic and acidic residues" evidence="10">
    <location>
        <begin position="10"/>
        <end position="19"/>
    </location>
</feature>
<dbReference type="PRINTS" id="PR00380">
    <property type="entry name" value="KINESINHEAVY"/>
</dbReference>
<keyword evidence="7" id="KW-0206">Cytoskeleton</keyword>
<evidence type="ECO:0000256" key="3">
    <source>
        <dbReference type="ARBA" id="ARBA00022701"/>
    </source>
</evidence>
<keyword evidence="5 8" id="KW-0067">ATP-binding</keyword>
<dbReference type="SMART" id="SM00129">
    <property type="entry name" value="KISc"/>
    <property type="match status" value="1"/>
</dbReference>
<evidence type="ECO:0000313" key="12">
    <source>
        <dbReference type="EMBL" id="KAL2915751.1"/>
    </source>
</evidence>
<dbReference type="InterPro" id="IPR036961">
    <property type="entry name" value="Kinesin_motor_dom_sf"/>
</dbReference>
<keyword evidence="13" id="KW-1185">Reference proteome</keyword>
<evidence type="ECO:0000256" key="7">
    <source>
        <dbReference type="ARBA" id="ARBA00023212"/>
    </source>
</evidence>
<comment type="caution">
    <text evidence="12">The sequence shown here is derived from an EMBL/GenBank/DDBJ whole genome shotgun (WGS) entry which is preliminary data.</text>
</comment>
<evidence type="ECO:0000256" key="5">
    <source>
        <dbReference type="ARBA" id="ARBA00022840"/>
    </source>
</evidence>
<dbReference type="EMBL" id="JADGIZ020000021">
    <property type="protein sequence ID" value="KAL2915751.1"/>
    <property type="molecule type" value="Genomic_DNA"/>
</dbReference>
<comment type="similarity">
    <text evidence="8 9">Belongs to the TRAFAC class myosin-kinesin ATPase superfamily. Kinesin family.</text>
</comment>
<feature type="compositionally biased region" description="Acidic residues" evidence="10">
    <location>
        <begin position="563"/>
        <end position="575"/>
    </location>
</feature>
<feature type="compositionally biased region" description="Low complexity" evidence="10">
    <location>
        <begin position="736"/>
        <end position="754"/>
    </location>
</feature>
<comment type="subcellular location">
    <subcellularLocation>
        <location evidence="1">Cytoplasm</location>
        <location evidence="1">Cytoskeleton</location>
    </subcellularLocation>
</comment>
<feature type="compositionally biased region" description="Low complexity" evidence="10">
    <location>
        <begin position="93"/>
        <end position="103"/>
    </location>
</feature>
<evidence type="ECO:0000256" key="8">
    <source>
        <dbReference type="PROSITE-ProRule" id="PRU00283"/>
    </source>
</evidence>
<keyword evidence="6 8" id="KW-0505">Motor protein</keyword>
<feature type="binding site" evidence="8">
    <location>
        <begin position="284"/>
        <end position="291"/>
    </location>
    <ligand>
        <name>ATP</name>
        <dbReference type="ChEBI" id="CHEBI:30616"/>
    </ligand>
</feature>
<keyword evidence="3 9" id="KW-0493">Microtubule</keyword>
<evidence type="ECO:0000256" key="1">
    <source>
        <dbReference type="ARBA" id="ARBA00004245"/>
    </source>
</evidence>
<feature type="compositionally biased region" description="Low complexity" evidence="10">
    <location>
        <begin position="62"/>
        <end position="73"/>
    </location>
</feature>
<gene>
    <name evidence="12" type="ORF">HK105_204697</name>
</gene>
<evidence type="ECO:0000256" key="2">
    <source>
        <dbReference type="ARBA" id="ARBA00022490"/>
    </source>
</evidence>
<proteinExistence type="inferred from homology"/>
<dbReference type="PANTHER" id="PTHR47971">
    <property type="entry name" value="KINESIN-RELATED PROTEIN 6"/>
    <property type="match status" value="1"/>
</dbReference>
<evidence type="ECO:0000256" key="9">
    <source>
        <dbReference type="RuleBase" id="RU000394"/>
    </source>
</evidence>
<dbReference type="InterPro" id="IPR001752">
    <property type="entry name" value="Kinesin_motor_dom"/>
</dbReference>
<dbReference type="PANTHER" id="PTHR47971:SF8">
    <property type="entry name" value="KINESIN-LIKE PROTEIN"/>
    <property type="match status" value="1"/>
</dbReference>
<organism evidence="12 13">
    <name type="scientific">Polyrhizophydium stewartii</name>
    <dbReference type="NCBI Taxonomy" id="2732419"/>
    <lineage>
        <taxon>Eukaryota</taxon>
        <taxon>Fungi</taxon>
        <taxon>Fungi incertae sedis</taxon>
        <taxon>Chytridiomycota</taxon>
        <taxon>Chytridiomycota incertae sedis</taxon>
        <taxon>Chytridiomycetes</taxon>
        <taxon>Rhizophydiales</taxon>
        <taxon>Rhizophydiales incertae sedis</taxon>
        <taxon>Polyrhizophydium</taxon>
    </lineage>
</organism>
<dbReference type="Proteomes" id="UP001527925">
    <property type="component" value="Unassembled WGS sequence"/>
</dbReference>
<feature type="compositionally biased region" description="Low complexity" evidence="10">
    <location>
        <begin position="695"/>
        <end position="706"/>
    </location>
</feature>
<sequence length="893" mass="98154">MFDGEDAADDQPRPGDGRFRPPPGFVQASLARQTKIKQLQEERAAAQQLPDADRASPPQSPRPQQRQPRRPQGSRGGSGPSSPKAGRVGGSGPSAKPSAKAAGQRSGIVNTAPSKAVLEVERMRQQRIERRQRQSEIKKAKEGLDEDEQKTLAYRQIIDRFRAEFKSQREALGRRLAAGGDQPARRRTPKIQVCIRKRPIDAREMSNKNFDIVTTATERFPYAHVYIHEPKVSVDMTRGVNTHKFMFDNVFDDTSTNEQVHAETTAGLVRNLFRGGRVTLFAYGQTGSGKTHTIFGTKSTPGIYEYACRDIFEHLASPAIARKQLALHVAFFEIYGGRVFDLFSDRRRIQLLEDSRGSVQLVGHAEYRVETMAEMLSLVKLGSELRTTGTTEANSQSSRSHAIIRMELRAPDGSLYAKFSLVDLAGSERGADTGNISRQARMEGSEINKSLLALKECIRALHRQTTLSLAPGQHAGGASDAHAGHIPFRASKLTQILRDSFIGRRSQTVMIAMISPVSASAEHSLNTLRYADRVKEFRRARPADSRAAAQDTSSAALPSPTESEVDSPQFDDDVDLGEHDVGVEEDDDDDDDEDHQDDDFDAVADHTAQHADDPATGVPYDQSAFDDEIESQVADNEIENANESELGYVDNDIEDETDGSGGNETGAYPNAHHEIESVATQRNNHGTSTRDWAADRAGAGSDSSSGANVLHLRVRSAFSDFDATADSHAVAPPLPVNLAPPQQRTAALSAASSRTLREPSRASQQQRPVHLYSHHQQQQSAQPVQFDREPEQGLYGAASFASSSDSLISQEEDLVNKHLACIAANSFLSKRERMLLVTVSRDDRNMAKYASDLRALVDRRIELWSDLRNTICDVEARLARPRHGNNEPGGVPP</sequence>
<feature type="compositionally biased region" description="Polar residues" evidence="10">
    <location>
        <begin position="550"/>
        <end position="562"/>
    </location>
</feature>
<dbReference type="InterPro" id="IPR019821">
    <property type="entry name" value="Kinesin_motor_CS"/>
</dbReference>
<feature type="compositionally biased region" description="Basic and acidic residues" evidence="10">
    <location>
        <begin position="127"/>
        <end position="143"/>
    </location>
</feature>
<feature type="compositionally biased region" description="Low complexity" evidence="10">
    <location>
        <begin position="776"/>
        <end position="785"/>
    </location>
</feature>
<feature type="region of interest" description="Disordered" evidence="10">
    <location>
        <begin position="127"/>
        <end position="146"/>
    </location>
</feature>
<feature type="compositionally biased region" description="Acidic residues" evidence="10">
    <location>
        <begin position="583"/>
        <end position="599"/>
    </location>
</feature>
<dbReference type="SUPFAM" id="SSF52540">
    <property type="entry name" value="P-loop containing nucleoside triphosphate hydrolases"/>
    <property type="match status" value="1"/>
</dbReference>